<evidence type="ECO:0000313" key="1">
    <source>
        <dbReference type="EMBL" id="SBP86316.1"/>
    </source>
</evidence>
<dbReference type="AlphaFoldDB" id="A0A1A8D663"/>
<sequence>IKGITEIIIIVMINTPAKPYKISSEQSFGVLYEIPCKFCNETCIGETGRQLNSQKIECERSVRRKQ</sequence>
<organism evidence="1">
    <name type="scientific">Nothobranchius kadleci</name>
    <name type="common">African annual killifish</name>
    <dbReference type="NCBI Taxonomy" id="1051664"/>
    <lineage>
        <taxon>Eukaryota</taxon>
        <taxon>Metazoa</taxon>
        <taxon>Chordata</taxon>
        <taxon>Craniata</taxon>
        <taxon>Vertebrata</taxon>
        <taxon>Euteleostomi</taxon>
        <taxon>Actinopterygii</taxon>
        <taxon>Neopterygii</taxon>
        <taxon>Teleostei</taxon>
        <taxon>Neoteleostei</taxon>
        <taxon>Acanthomorphata</taxon>
        <taxon>Ovalentaria</taxon>
        <taxon>Atherinomorphae</taxon>
        <taxon>Cyprinodontiformes</taxon>
        <taxon>Nothobranchiidae</taxon>
        <taxon>Nothobranchius</taxon>
    </lineage>
</organism>
<name>A0A1A8D663_NOTKA</name>
<feature type="non-terminal residue" evidence="1">
    <location>
        <position position="66"/>
    </location>
</feature>
<dbReference type="EMBL" id="HADZ01022375">
    <property type="protein sequence ID" value="SBP86316.1"/>
    <property type="molecule type" value="Transcribed_RNA"/>
</dbReference>
<feature type="non-terminal residue" evidence="1">
    <location>
        <position position="1"/>
    </location>
</feature>
<proteinExistence type="predicted"/>
<protein>
    <submittedName>
        <fullName evidence="1">Uncharacterized protein</fullName>
    </submittedName>
</protein>
<accession>A0A1A8D663</accession>
<reference evidence="1" key="1">
    <citation type="submission" date="2016-05" db="EMBL/GenBank/DDBJ databases">
        <authorList>
            <person name="Lavstsen T."/>
            <person name="Jespersen J.S."/>
        </authorList>
    </citation>
    <scope>NUCLEOTIDE SEQUENCE</scope>
    <source>
        <tissue evidence="1">Brain</tissue>
    </source>
</reference>
<gene>
    <name evidence="1" type="primary">Nfu_g_1_024958</name>
</gene>
<reference evidence="1" key="2">
    <citation type="submission" date="2016-06" db="EMBL/GenBank/DDBJ databases">
        <title>The genome of a short-lived fish provides insights into sex chromosome evolution and the genetic control of aging.</title>
        <authorList>
            <person name="Reichwald K."/>
            <person name="Felder M."/>
            <person name="Petzold A."/>
            <person name="Koch P."/>
            <person name="Groth M."/>
            <person name="Platzer M."/>
        </authorList>
    </citation>
    <scope>NUCLEOTIDE SEQUENCE</scope>
    <source>
        <tissue evidence="1">Brain</tissue>
    </source>
</reference>